<comment type="similarity">
    <text evidence="3 11">Belongs to the glycosyl hydrolase 13 family.</text>
</comment>
<keyword evidence="9 12" id="KW-0119">Carbohydrate metabolism</keyword>
<dbReference type="EMBL" id="JACHDS010000001">
    <property type="protein sequence ID" value="MBB6172591.1"/>
    <property type="molecule type" value="Genomic_DNA"/>
</dbReference>
<dbReference type="InterPro" id="IPR031319">
    <property type="entry name" value="A-amylase_C"/>
</dbReference>
<evidence type="ECO:0000256" key="14">
    <source>
        <dbReference type="SAM" id="SignalP"/>
    </source>
</evidence>
<evidence type="ECO:0000256" key="2">
    <source>
        <dbReference type="ARBA" id="ARBA00001913"/>
    </source>
</evidence>
<dbReference type="Pfam" id="PF02806">
    <property type="entry name" value="Alpha-amylase_C"/>
    <property type="match status" value="1"/>
</dbReference>
<evidence type="ECO:0000256" key="11">
    <source>
        <dbReference type="RuleBase" id="RU003615"/>
    </source>
</evidence>
<evidence type="ECO:0000256" key="10">
    <source>
        <dbReference type="ARBA" id="ARBA00023295"/>
    </source>
</evidence>
<dbReference type="SMART" id="SM00632">
    <property type="entry name" value="Aamy_C"/>
    <property type="match status" value="1"/>
</dbReference>
<evidence type="ECO:0000313" key="17">
    <source>
        <dbReference type="EMBL" id="MBB6172591.1"/>
    </source>
</evidence>
<evidence type="ECO:0000256" key="8">
    <source>
        <dbReference type="ARBA" id="ARBA00022837"/>
    </source>
</evidence>
<evidence type="ECO:0000259" key="16">
    <source>
        <dbReference type="SMART" id="SM00642"/>
    </source>
</evidence>
<feature type="domain" description="Glycosyl hydrolase family 13 catalytic" evidence="16">
    <location>
        <begin position="68"/>
        <end position="436"/>
    </location>
</feature>
<feature type="chain" id="PRO_5038756709" description="Alpha-amylase" evidence="14">
    <location>
        <begin position="34"/>
        <end position="527"/>
    </location>
</feature>
<protein>
    <recommendedName>
        <fullName evidence="5 12">Alpha-amylase</fullName>
        <ecNumber evidence="4 12">3.2.1.1</ecNumber>
    </recommendedName>
</protein>
<accession>A0A7W9YJC4</accession>
<dbReference type="RefSeq" id="WP_184075874.1">
    <property type="nucleotide sequence ID" value="NZ_JACHDS010000001.1"/>
</dbReference>
<organism evidence="17 18">
    <name type="scientific">Nocardiopsis mwathae</name>
    <dbReference type="NCBI Taxonomy" id="1472723"/>
    <lineage>
        <taxon>Bacteria</taxon>
        <taxon>Bacillati</taxon>
        <taxon>Actinomycetota</taxon>
        <taxon>Actinomycetes</taxon>
        <taxon>Streptosporangiales</taxon>
        <taxon>Nocardiopsidaceae</taxon>
        <taxon>Nocardiopsis</taxon>
    </lineage>
</organism>
<dbReference type="InterPro" id="IPR017853">
    <property type="entry name" value="GH"/>
</dbReference>
<dbReference type="AlphaFoldDB" id="A0A7W9YJC4"/>
<dbReference type="SUPFAM" id="SSF51445">
    <property type="entry name" value="(Trans)glycosidases"/>
    <property type="match status" value="1"/>
</dbReference>
<evidence type="ECO:0000256" key="6">
    <source>
        <dbReference type="ARBA" id="ARBA00022723"/>
    </source>
</evidence>
<dbReference type="EC" id="3.2.1.1" evidence="4 12"/>
<dbReference type="Pfam" id="PF00128">
    <property type="entry name" value="Alpha-amylase"/>
    <property type="match status" value="1"/>
</dbReference>
<dbReference type="InterPro" id="IPR006046">
    <property type="entry name" value="Alpha_amylase"/>
</dbReference>
<keyword evidence="8" id="KW-0106">Calcium</keyword>
<dbReference type="PRINTS" id="PR00110">
    <property type="entry name" value="ALPHAAMYLASE"/>
</dbReference>
<dbReference type="InterPro" id="IPR006047">
    <property type="entry name" value="GH13_cat_dom"/>
</dbReference>
<name>A0A7W9YJC4_9ACTN</name>
<dbReference type="InterPro" id="IPR006048">
    <property type="entry name" value="A-amylase/branching_C"/>
</dbReference>
<evidence type="ECO:0000313" key="18">
    <source>
        <dbReference type="Proteomes" id="UP000546642"/>
    </source>
</evidence>
<sequence length="527" mass="55733">MNLRNRRLPPQCPHPNRLAAAAASAALVGGLLAVPGAPATADTAPPPAPAPPLSPASTADGPTGADGAVIVHLFQWRWESVARECADVLGPNGYAAVQVSPPQEHVVIPRAENADFPWWQDYQAVSYKLDNTRRGTAADFAAMVDTCRDNGVEIYVDAIVNHTTGPGHGTGSAGSQWNGDTYSYPAIPYATRDFNDCRRAITDWDDPGEVWNCELLSLRDLRTSEPRVRARLTGYLNDLVDLGVAGFRVDAAKHIPADDLAAIYAGLRDVPGQGTKPYIFQEVREGGGPDAIKPWGYTHLGDVTDFRFHEKVGADVREGRLGGLLDTVGRDMALAPDQAVVFIDNHDTQREDMSISYQGMGARHDLAQAFMLAQPYGTPKVMSSYPYAERAQGPPSTGTEDGNPAGDITAATDCADPGWFCEHRNLHAMPTFTAAVGSAPAVARAADGGARLAFDRGDRGFAAFNATGTAWTLTSETGLPDGAYCDVATGPAECASGTVTVADGRITATVGPDGFLAVHVDATPPRA</sequence>
<dbReference type="InterPro" id="IPR013780">
    <property type="entry name" value="Glyco_hydro_b"/>
</dbReference>
<comment type="catalytic activity">
    <reaction evidence="1 12">
        <text>Endohydrolysis of (1-&gt;4)-alpha-D-glucosidic linkages in polysaccharides containing three or more (1-&gt;4)-alpha-linked D-glucose units.</text>
        <dbReference type="EC" id="3.2.1.1"/>
    </reaction>
</comment>
<keyword evidence="7 12" id="KW-0378">Hydrolase</keyword>
<evidence type="ECO:0000259" key="15">
    <source>
        <dbReference type="SMART" id="SM00632"/>
    </source>
</evidence>
<evidence type="ECO:0000256" key="3">
    <source>
        <dbReference type="ARBA" id="ARBA00008061"/>
    </source>
</evidence>
<evidence type="ECO:0000256" key="7">
    <source>
        <dbReference type="ARBA" id="ARBA00022801"/>
    </source>
</evidence>
<dbReference type="CDD" id="cd11317">
    <property type="entry name" value="AmyAc_bac_euk_AmyA"/>
    <property type="match status" value="1"/>
</dbReference>
<evidence type="ECO:0000256" key="1">
    <source>
        <dbReference type="ARBA" id="ARBA00000548"/>
    </source>
</evidence>
<feature type="region of interest" description="Disordered" evidence="13">
    <location>
        <begin position="386"/>
        <end position="408"/>
    </location>
</feature>
<gene>
    <name evidence="17" type="ORF">HNR23_002651</name>
</gene>
<dbReference type="SMART" id="SM00642">
    <property type="entry name" value="Aamy"/>
    <property type="match status" value="1"/>
</dbReference>
<proteinExistence type="inferred from homology"/>
<dbReference type="PANTHER" id="PTHR43447">
    <property type="entry name" value="ALPHA-AMYLASE"/>
    <property type="match status" value="1"/>
</dbReference>
<dbReference type="Gene3D" id="2.60.40.1180">
    <property type="entry name" value="Golgi alpha-mannosidase II"/>
    <property type="match status" value="1"/>
</dbReference>
<evidence type="ECO:0000256" key="9">
    <source>
        <dbReference type="ARBA" id="ARBA00023277"/>
    </source>
</evidence>
<keyword evidence="14" id="KW-0732">Signal</keyword>
<dbReference type="SUPFAM" id="SSF51011">
    <property type="entry name" value="Glycosyl hydrolase domain"/>
    <property type="match status" value="1"/>
</dbReference>
<keyword evidence="18" id="KW-1185">Reference proteome</keyword>
<dbReference type="GO" id="GO:0005975">
    <property type="term" value="P:carbohydrate metabolic process"/>
    <property type="evidence" value="ECO:0007669"/>
    <property type="project" value="InterPro"/>
</dbReference>
<feature type="compositionally biased region" description="Pro residues" evidence="13">
    <location>
        <begin position="44"/>
        <end position="54"/>
    </location>
</feature>
<comment type="cofactor">
    <cofactor evidence="2">
        <name>Ca(2+)</name>
        <dbReference type="ChEBI" id="CHEBI:29108"/>
    </cofactor>
</comment>
<dbReference type="Proteomes" id="UP000546642">
    <property type="component" value="Unassembled WGS sequence"/>
</dbReference>
<keyword evidence="6" id="KW-0479">Metal-binding</keyword>
<feature type="region of interest" description="Disordered" evidence="13">
    <location>
        <begin position="38"/>
        <end position="62"/>
    </location>
</feature>
<feature type="domain" description="Alpha-amylase C-terminal" evidence="15">
    <location>
        <begin position="442"/>
        <end position="523"/>
    </location>
</feature>
<feature type="signal peptide" evidence="14">
    <location>
        <begin position="1"/>
        <end position="33"/>
    </location>
</feature>
<evidence type="ECO:0000256" key="12">
    <source>
        <dbReference type="RuleBase" id="RU361134"/>
    </source>
</evidence>
<evidence type="ECO:0000256" key="4">
    <source>
        <dbReference type="ARBA" id="ARBA00012595"/>
    </source>
</evidence>
<dbReference type="GO" id="GO:0046872">
    <property type="term" value="F:metal ion binding"/>
    <property type="evidence" value="ECO:0007669"/>
    <property type="project" value="UniProtKB-KW"/>
</dbReference>
<comment type="caution">
    <text evidence="17">The sequence shown here is derived from an EMBL/GenBank/DDBJ whole genome shotgun (WGS) entry which is preliminary data.</text>
</comment>
<reference evidence="17 18" key="1">
    <citation type="submission" date="2020-08" db="EMBL/GenBank/DDBJ databases">
        <title>Sequencing the genomes of 1000 actinobacteria strains.</title>
        <authorList>
            <person name="Klenk H.-P."/>
        </authorList>
    </citation>
    <scope>NUCLEOTIDE SEQUENCE [LARGE SCALE GENOMIC DNA]</scope>
    <source>
        <strain evidence="17 18">DSM 46659</strain>
    </source>
</reference>
<evidence type="ECO:0000256" key="13">
    <source>
        <dbReference type="SAM" id="MobiDB-lite"/>
    </source>
</evidence>
<dbReference type="GO" id="GO:0004556">
    <property type="term" value="F:alpha-amylase activity"/>
    <property type="evidence" value="ECO:0007669"/>
    <property type="project" value="UniProtKB-UniRule"/>
</dbReference>
<dbReference type="Gene3D" id="3.20.20.80">
    <property type="entry name" value="Glycosidases"/>
    <property type="match status" value="1"/>
</dbReference>
<evidence type="ECO:0000256" key="5">
    <source>
        <dbReference type="ARBA" id="ARBA00017303"/>
    </source>
</evidence>
<keyword evidence="10 12" id="KW-0326">Glycosidase</keyword>